<evidence type="ECO:0000313" key="1">
    <source>
        <dbReference type="EMBL" id="GAA4312458.1"/>
    </source>
</evidence>
<gene>
    <name evidence="1" type="ORF">GCM10023183_31520</name>
</gene>
<dbReference type="Proteomes" id="UP001501844">
    <property type="component" value="Unassembled WGS sequence"/>
</dbReference>
<dbReference type="RefSeq" id="WP_345168264.1">
    <property type="nucleotide sequence ID" value="NZ_BAABGX010000003.1"/>
</dbReference>
<dbReference type="EMBL" id="BAABGX010000003">
    <property type="protein sequence ID" value="GAA4312458.1"/>
    <property type="molecule type" value="Genomic_DNA"/>
</dbReference>
<accession>A0ABP8FWH2</accession>
<reference evidence="2" key="1">
    <citation type="journal article" date="2019" name="Int. J. Syst. Evol. Microbiol.">
        <title>The Global Catalogue of Microorganisms (GCM) 10K type strain sequencing project: providing services to taxonomists for standard genome sequencing and annotation.</title>
        <authorList>
            <consortium name="The Broad Institute Genomics Platform"/>
            <consortium name="The Broad Institute Genome Sequencing Center for Infectious Disease"/>
            <person name="Wu L."/>
            <person name="Ma J."/>
        </authorList>
    </citation>
    <scope>NUCLEOTIDE SEQUENCE [LARGE SCALE GENOMIC DNA]</scope>
    <source>
        <strain evidence="2">JCM 17917</strain>
    </source>
</reference>
<proteinExistence type="predicted"/>
<name>A0ABP8FWH2_9BACT</name>
<keyword evidence="2" id="KW-1185">Reference proteome</keyword>
<organism evidence="1 2">
    <name type="scientific">Nibribacter koreensis</name>
    <dbReference type="NCBI Taxonomy" id="1084519"/>
    <lineage>
        <taxon>Bacteria</taxon>
        <taxon>Pseudomonadati</taxon>
        <taxon>Bacteroidota</taxon>
        <taxon>Cytophagia</taxon>
        <taxon>Cytophagales</taxon>
        <taxon>Hymenobacteraceae</taxon>
        <taxon>Nibribacter</taxon>
    </lineage>
</organism>
<sequence length="124" mass="14207">MDKRQRFLEAFLGALGASQLLWNSTNDEFVSGTVIYDIADPEERQDFILHKTENEVPDEDVITLLAYLKDNELLDGDKLKVPDTEISLPTMDDARKERAFEALFTVLVSMVDEGEETDCYYIHD</sequence>
<comment type="caution">
    <text evidence="1">The sequence shown here is derived from an EMBL/GenBank/DDBJ whole genome shotgun (WGS) entry which is preliminary data.</text>
</comment>
<evidence type="ECO:0000313" key="2">
    <source>
        <dbReference type="Proteomes" id="UP001501844"/>
    </source>
</evidence>
<protein>
    <submittedName>
        <fullName evidence="1">Uncharacterized protein</fullName>
    </submittedName>
</protein>